<reference evidence="1 2" key="1">
    <citation type="submission" date="2019-12" db="EMBL/GenBank/DDBJ databases">
        <title>Whole genome shotgun sequence of Streptomyces tubercidicus NBRC 13090.</title>
        <authorList>
            <person name="Ichikawa N."/>
            <person name="Kimura A."/>
            <person name="Kitahashi Y."/>
            <person name="Komaki H."/>
            <person name="Tamura T."/>
        </authorList>
    </citation>
    <scope>NUCLEOTIDE SEQUENCE [LARGE SCALE GENOMIC DNA]</scope>
    <source>
        <strain evidence="1 2">NBRC 13090</strain>
    </source>
</reference>
<name>A0A640UKV4_9ACTN</name>
<dbReference type="EMBL" id="BLIR01000001">
    <property type="protein sequence ID" value="GFE36673.1"/>
    <property type="molecule type" value="Genomic_DNA"/>
</dbReference>
<sequence length="84" mass="9621">MRYVGEVAHRSVPSRWGYQDRGEDHPSPYNRIPVLRSNTPLDFMTAVAPEFSLRLLARDREPGILRKFVNPLLRAVEEARDAGC</sequence>
<proteinExistence type="predicted"/>
<comment type="caution">
    <text evidence="1">The sequence shown here is derived from an EMBL/GenBank/DDBJ whole genome shotgun (WGS) entry which is preliminary data.</text>
</comment>
<dbReference type="AlphaFoldDB" id="A0A640UKV4"/>
<evidence type="ECO:0000313" key="2">
    <source>
        <dbReference type="Proteomes" id="UP000431826"/>
    </source>
</evidence>
<protein>
    <submittedName>
        <fullName evidence="1">Uncharacterized protein</fullName>
    </submittedName>
</protein>
<dbReference type="Proteomes" id="UP000431826">
    <property type="component" value="Unassembled WGS sequence"/>
</dbReference>
<accession>A0A640UKV4</accession>
<evidence type="ECO:0000313" key="1">
    <source>
        <dbReference type="EMBL" id="GFE36673.1"/>
    </source>
</evidence>
<gene>
    <name evidence="1" type="ORF">Stube_13460</name>
</gene>
<keyword evidence="2" id="KW-1185">Reference proteome</keyword>
<organism evidence="1 2">
    <name type="scientific">Streptomyces tubercidicus</name>
    <dbReference type="NCBI Taxonomy" id="47759"/>
    <lineage>
        <taxon>Bacteria</taxon>
        <taxon>Bacillati</taxon>
        <taxon>Actinomycetota</taxon>
        <taxon>Actinomycetes</taxon>
        <taxon>Kitasatosporales</taxon>
        <taxon>Streptomycetaceae</taxon>
        <taxon>Streptomyces</taxon>
    </lineage>
</organism>